<comment type="caution">
    <text evidence="1">The sequence shown here is derived from an EMBL/GenBank/DDBJ whole genome shotgun (WGS) entry which is preliminary data.</text>
</comment>
<dbReference type="Gene3D" id="2.30.110.10">
    <property type="entry name" value="Electron Transport, Fmn-binding Protein, Chain A"/>
    <property type="match status" value="1"/>
</dbReference>
<dbReference type="SUPFAM" id="SSF50475">
    <property type="entry name" value="FMN-binding split barrel"/>
    <property type="match status" value="1"/>
</dbReference>
<dbReference type="InterPro" id="IPR012349">
    <property type="entry name" value="Split_barrel_FMN-bd"/>
</dbReference>
<reference evidence="1" key="2">
    <citation type="submission" date="2023-04" db="EMBL/GenBank/DDBJ databases">
        <title>Paracnuella aquatica gen. nov., sp. nov., a member of the family Chitinophagaceae isolated from a hot spring.</title>
        <authorList>
            <person name="Wang C."/>
        </authorList>
    </citation>
    <scope>NUCLEOTIDE SEQUENCE</scope>
    <source>
        <strain evidence="1">LB-8</strain>
    </source>
</reference>
<accession>A0A9X3BHW4</accession>
<dbReference type="RefSeq" id="WP_279297736.1">
    <property type="nucleotide sequence ID" value="NZ_JAOTIF010000011.1"/>
</dbReference>
<keyword evidence="2" id="KW-1185">Reference proteome</keyword>
<sequence length="148" mass="16485">MNASILDFIKEQKVATVCCLDEKGFPYSFNCFYAFNSSEGLLYFKSSPSSDHSKFLTQRPHVAGTILPGKLNYLALRGIQYTGVVLPSEDALCQNASADYHKKFPFALAKSGELYTILLESIKMTDNTKGFGTKILWERGELALNHSN</sequence>
<dbReference type="AlphaFoldDB" id="A0A9X3BHW4"/>
<dbReference type="EMBL" id="JAOTIF010000011">
    <property type="protein sequence ID" value="MCU7550297.1"/>
    <property type="molecule type" value="Genomic_DNA"/>
</dbReference>
<evidence type="ECO:0000313" key="1">
    <source>
        <dbReference type="EMBL" id="MCU7550297.1"/>
    </source>
</evidence>
<protein>
    <submittedName>
        <fullName evidence="1">Pyridoxamine 5'-phosphate oxidase family protein</fullName>
    </submittedName>
</protein>
<dbReference type="Proteomes" id="UP001155483">
    <property type="component" value="Unassembled WGS sequence"/>
</dbReference>
<evidence type="ECO:0000313" key="2">
    <source>
        <dbReference type="Proteomes" id="UP001155483"/>
    </source>
</evidence>
<organism evidence="1 2">
    <name type="scientific">Paraflavisolibacter caeni</name>
    <dbReference type="NCBI Taxonomy" id="2982496"/>
    <lineage>
        <taxon>Bacteria</taxon>
        <taxon>Pseudomonadati</taxon>
        <taxon>Bacteroidota</taxon>
        <taxon>Chitinophagia</taxon>
        <taxon>Chitinophagales</taxon>
        <taxon>Chitinophagaceae</taxon>
        <taxon>Paraflavisolibacter</taxon>
    </lineage>
</organism>
<proteinExistence type="predicted"/>
<gene>
    <name evidence="1" type="ORF">OCK74_14335</name>
</gene>
<reference evidence="1" key="1">
    <citation type="submission" date="2022-09" db="EMBL/GenBank/DDBJ databases">
        <authorList>
            <person name="Yuan C."/>
            <person name="Ke Z."/>
        </authorList>
    </citation>
    <scope>NUCLEOTIDE SEQUENCE</scope>
    <source>
        <strain evidence="1">LB-8</strain>
    </source>
</reference>
<name>A0A9X3BHW4_9BACT</name>